<accession>A0A699SXT2</accession>
<dbReference type="AlphaFoldDB" id="A0A699SXT2"/>
<evidence type="ECO:0000313" key="1">
    <source>
        <dbReference type="EMBL" id="GFD02073.1"/>
    </source>
</evidence>
<organism evidence="1">
    <name type="scientific">Tanacetum cinerariifolium</name>
    <name type="common">Dalmatian daisy</name>
    <name type="synonym">Chrysanthemum cinerariifolium</name>
    <dbReference type="NCBI Taxonomy" id="118510"/>
    <lineage>
        <taxon>Eukaryota</taxon>
        <taxon>Viridiplantae</taxon>
        <taxon>Streptophyta</taxon>
        <taxon>Embryophyta</taxon>
        <taxon>Tracheophyta</taxon>
        <taxon>Spermatophyta</taxon>
        <taxon>Magnoliopsida</taxon>
        <taxon>eudicotyledons</taxon>
        <taxon>Gunneridae</taxon>
        <taxon>Pentapetalae</taxon>
        <taxon>asterids</taxon>
        <taxon>campanulids</taxon>
        <taxon>Asterales</taxon>
        <taxon>Asteraceae</taxon>
        <taxon>Asteroideae</taxon>
        <taxon>Anthemideae</taxon>
        <taxon>Anthemidinae</taxon>
        <taxon>Tanacetum</taxon>
    </lineage>
</organism>
<reference evidence="1" key="1">
    <citation type="journal article" date="2019" name="Sci. Rep.">
        <title>Draft genome of Tanacetum cinerariifolium, the natural source of mosquito coil.</title>
        <authorList>
            <person name="Yamashiro T."/>
            <person name="Shiraishi A."/>
            <person name="Satake H."/>
            <person name="Nakayama K."/>
        </authorList>
    </citation>
    <scope>NUCLEOTIDE SEQUENCE</scope>
</reference>
<name>A0A699SXT2_TANCI</name>
<dbReference type="EMBL" id="BKCJ011195571">
    <property type="protein sequence ID" value="GFD02073.1"/>
    <property type="molecule type" value="Genomic_DNA"/>
</dbReference>
<protein>
    <submittedName>
        <fullName evidence="1">Uncharacterized protein</fullName>
    </submittedName>
</protein>
<comment type="caution">
    <text evidence="1">The sequence shown here is derived from an EMBL/GenBank/DDBJ whole genome shotgun (WGS) entry which is preliminary data.</text>
</comment>
<gene>
    <name evidence="1" type="ORF">Tci_874042</name>
</gene>
<sequence>CAEYNVKEKRRLMSVVERQVKLLKVREGEIEHLKSQLSLRETKAAEPIRLRAQAYNFEVVDKSLRDETNVVHELEISSFGLQEKVAVYENCMDHLEKFQDDRMKVVNDKFDKLHTDFVEMALH</sequence>
<proteinExistence type="predicted"/>
<feature type="non-terminal residue" evidence="1">
    <location>
        <position position="1"/>
    </location>
</feature>